<evidence type="ECO:0000256" key="1">
    <source>
        <dbReference type="SAM" id="Phobius"/>
    </source>
</evidence>
<feature type="transmembrane region" description="Helical" evidence="1">
    <location>
        <begin position="12"/>
        <end position="32"/>
    </location>
</feature>
<dbReference type="EMBL" id="MN740154">
    <property type="protein sequence ID" value="QHT90515.1"/>
    <property type="molecule type" value="Genomic_DNA"/>
</dbReference>
<feature type="transmembrane region" description="Helical" evidence="1">
    <location>
        <begin position="94"/>
        <end position="114"/>
    </location>
</feature>
<sequence>MYLIDVMLSEIKIVGIFHWIFSILVAFYAFLFPKTMFDFIYLFGCIMLLLFWTMCNGECMITYWIKSYQDMNYLAGMSTNHAEDMILIPETDDIVIMLLWLGQLVTCTSIYIVFLRNGFTKWLSLPFVSTYFLYRTISRFSVDHHENHVFQHIQKVTQGLTLGYLGTYIYLLSQRQC</sequence>
<proteinExistence type="predicted"/>
<evidence type="ECO:0000313" key="2">
    <source>
        <dbReference type="EMBL" id="QHT90515.1"/>
    </source>
</evidence>
<dbReference type="AlphaFoldDB" id="A0A6C0IDJ3"/>
<organism evidence="2">
    <name type="scientific">viral metagenome</name>
    <dbReference type="NCBI Taxonomy" id="1070528"/>
    <lineage>
        <taxon>unclassified sequences</taxon>
        <taxon>metagenomes</taxon>
        <taxon>organismal metagenomes</taxon>
    </lineage>
</organism>
<protein>
    <submittedName>
        <fullName evidence="2">Uncharacterized protein</fullName>
    </submittedName>
</protein>
<accession>A0A6C0IDJ3</accession>
<reference evidence="2" key="1">
    <citation type="journal article" date="2020" name="Nature">
        <title>Giant virus diversity and host interactions through global metagenomics.</title>
        <authorList>
            <person name="Schulz F."/>
            <person name="Roux S."/>
            <person name="Paez-Espino D."/>
            <person name="Jungbluth S."/>
            <person name="Walsh D.A."/>
            <person name="Denef V.J."/>
            <person name="McMahon K.D."/>
            <person name="Konstantinidis K.T."/>
            <person name="Eloe-Fadrosh E.A."/>
            <person name="Kyrpides N.C."/>
            <person name="Woyke T."/>
        </authorList>
    </citation>
    <scope>NUCLEOTIDE SEQUENCE</scope>
    <source>
        <strain evidence="2">GVMAG-M-3300023184-68</strain>
    </source>
</reference>
<keyword evidence="1" id="KW-0472">Membrane</keyword>
<feature type="transmembrane region" description="Helical" evidence="1">
    <location>
        <begin position="39"/>
        <end position="65"/>
    </location>
</feature>
<keyword evidence="1" id="KW-1133">Transmembrane helix</keyword>
<keyword evidence="1" id="KW-0812">Transmembrane</keyword>
<name>A0A6C0IDJ3_9ZZZZ</name>